<evidence type="ECO:0000313" key="1">
    <source>
        <dbReference type="EMBL" id="MXU92524.1"/>
    </source>
</evidence>
<dbReference type="EMBL" id="GIFC01010441">
    <property type="protein sequence ID" value="MXU92524.1"/>
    <property type="molecule type" value="Transcribed_RNA"/>
</dbReference>
<name>A0A6B0USL1_IXORI</name>
<proteinExistence type="predicted"/>
<accession>A0A6B0USL1</accession>
<reference evidence="1" key="1">
    <citation type="submission" date="2019-12" db="EMBL/GenBank/DDBJ databases">
        <title>An insight into the sialome of adult female Ixodes ricinus ticks feeding for 6 days.</title>
        <authorList>
            <person name="Perner J."/>
            <person name="Ribeiro J.M.C."/>
        </authorList>
    </citation>
    <scope>NUCLEOTIDE SEQUENCE</scope>
    <source>
        <strain evidence="1">Semi-engorged</strain>
        <tissue evidence="1">Salivary glands</tissue>
    </source>
</reference>
<organism evidence="1">
    <name type="scientific">Ixodes ricinus</name>
    <name type="common">Common tick</name>
    <name type="synonym">Acarus ricinus</name>
    <dbReference type="NCBI Taxonomy" id="34613"/>
    <lineage>
        <taxon>Eukaryota</taxon>
        <taxon>Metazoa</taxon>
        <taxon>Ecdysozoa</taxon>
        <taxon>Arthropoda</taxon>
        <taxon>Chelicerata</taxon>
        <taxon>Arachnida</taxon>
        <taxon>Acari</taxon>
        <taxon>Parasitiformes</taxon>
        <taxon>Ixodida</taxon>
        <taxon>Ixodoidea</taxon>
        <taxon>Ixodidae</taxon>
        <taxon>Ixodinae</taxon>
        <taxon>Ixodes</taxon>
    </lineage>
</organism>
<dbReference type="AlphaFoldDB" id="A0A6B0USL1"/>
<sequence length="134" mass="14675">MRPQELLLAVPRVAVLTAVVGHVLEQVLVQLGGRREAAEAVGHEQPSPLPVHLVVVLPGLVAKLAEELVAHRTLLETPLDHIVAKYSLPPPAEVAVVHEPQDKFEECQRLLVLRVGRFRQERGPDGLPLHAPHV</sequence>
<protein>
    <submittedName>
        <fullName evidence="1">Putative secreted protein</fullName>
    </submittedName>
</protein>